<evidence type="ECO:0000313" key="7">
    <source>
        <dbReference type="EMBL" id="PWJ21138.1"/>
    </source>
</evidence>
<evidence type="ECO:0000313" key="10">
    <source>
        <dbReference type="Proteomes" id="UP000251571"/>
    </source>
</evidence>
<proteinExistence type="inferred from homology"/>
<gene>
    <name evidence="7" type="ORF">BCF38_102388</name>
    <name evidence="8" type="ORF">SAMN05421539_102388</name>
</gene>
<dbReference type="FunFam" id="3.40.640.10:FF:000014">
    <property type="entry name" value="Adenosylmethionine-8-amino-7-oxononanoate aminotransferase, probable"/>
    <property type="match status" value="1"/>
</dbReference>
<evidence type="ECO:0000256" key="2">
    <source>
        <dbReference type="ARBA" id="ARBA00008954"/>
    </source>
</evidence>
<dbReference type="CDD" id="cd00610">
    <property type="entry name" value="OAT_like"/>
    <property type="match status" value="1"/>
</dbReference>
<keyword evidence="5 6" id="KW-0663">Pyridoxal phosphate</keyword>
<keyword evidence="9" id="KW-1185">Reference proteome</keyword>
<dbReference type="InterPro" id="IPR015424">
    <property type="entry name" value="PyrdxlP-dep_Trfase"/>
</dbReference>
<dbReference type="PANTHER" id="PTHR43094">
    <property type="entry name" value="AMINOTRANSFERASE"/>
    <property type="match status" value="1"/>
</dbReference>
<reference evidence="8 10" key="1">
    <citation type="submission" date="2016-10" db="EMBL/GenBank/DDBJ databases">
        <authorList>
            <person name="Cai Z."/>
        </authorList>
    </citation>
    <scope>NUCLEOTIDE SEQUENCE [LARGE SCALE GENOMIC DNA]</scope>
    <source>
        <strain evidence="8 10">DSM 25227</strain>
    </source>
</reference>
<evidence type="ECO:0000256" key="1">
    <source>
        <dbReference type="ARBA" id="ARBA00001933"/>
    </source>
</evidence>
<keyword evidence="3 8" id="KW-0032">Aminotransferase</keyword>
<dbReference type="InterPro" id="IPR015421">
    <property type="entry name" value="PyrdxlP-dep_Trfase_major"/>
</dbReference>
<dbReference type="Proteomes" id="UP000245839">
    <property type="component" value="Unassembled WGS sequence"/>
</dbReference>
<dbReference type="GO" id="GO:0008483">
    <property type="term" value="F:transaminase activity"/>
    <property type="evidence" value="ECO:0007669"/>
    <property type="project" value="UniProtKB-KW"/>
</dbReference>
<dbReference type="Gene3D" id="3.90.1150.10">
    <property type="entry name" value="Aspartate Aminotransferase, domain 1"/>
    <property type="match status" value="1"/>
</dbReference>
<keyword evidence="4 8" id="KW-0808">Transferase</keyword>
<dbReference type="EMBL" id="QGDJ01000002">
    <property type="protein sequence ID" value="PWJ21138.1"/>
    <property type="molecule type" value="Genomic_DNA"/>
</dbReference>
<dbReference type="OrthoDB" id="9801834at2"/>
<comment type="cofactor">
    <cofactor evidence="1">
        <name>pyridoxal 5'-phosphate</name>
        <dbReference type="ChEBI" id="CHEBI:597326"/>
    </cofactor>
</comment>
<dbReference type="AlphaFoldDB" id="A0A2Y9AE59"/>
<dbReference type="PANTHER" id="PTHR43094:SF1">
    <property type="entry name" value="AMINOTRANSFERASE CLASS-III"/>
    <property type="match status" value="1"/>
</dbReference>
<evidence type="ECO:0000256" key="6">
    <source>
        <dbReference type="RuleBase" id="RU003560"/>
    </source>
</evidence>
<evidence type="ECO:0000313" key="9">
    <source>
        <dbReference type="Proteomes" id="UP000245839"/>
    </source>
</evidence>
<evidence type="ECO:0000256" key="5">
    <source>
        <dbReference type="ARBA" id="ARBA00022898"/>
    </source>
</evidence>
<evidence type="ECO:0000313" key="8">
    <source>
        <dbReference type="EMBL" id="SSA41548.1"/>
    </source>
</evidence>
<dbReference type="Gene3D" id="3.40.640.10">
    <property type="entry name" value="Type I PLP-dependent aspartate aminotransferase-like (Major domain)"/>
    <property type="match status" value="1"/>
</dbReference>
<sequence>MGHVFPRHTRQTLPVAVGGDGCYLIDHTGKRYLDGSGGAAVSCLGHSDADVVDAIKAQLDKIAFAHTGFMTSEPAETLADLLIEHAPGDLDRVYFVSGGSEATEAAIKLARQYFVEKGEIGRGRIIARKQSYHGNTIGALSAGGNEWRRAQFGPLLLDVSHIDPCYEYRLRRDDESPEDYGRRAANALEEELLRVGPDTVMAFMAEPVVGATAGAVPPAPGYFKRIREICDKYGVLLILDEVMCGMGRTGSLFACEQDGIAPDIACIAKGLGAGYQPIGAMLCTSEIYDTIAAGSGFFQHGHTYIGHPTATAAGLAVVRAMLDRGLIPRVVEQGDKLHRKLTDRFGQHPHVGDLRGRGLFRGIELVEDRASKAPFDPSRGVAGKIKKAAFEAGLICYPMSGTIDGRTGDHILLAPPFIIEDDQLDELVDKLDTAIAAVI</sequence>
<dbReference type="InterPro" id="IPR015422">
    <property type="entry name" value="PyrdxlP-dep_Trfase_small"/>
</dbReference>
<dbReference type="RefSeq" id="WP_109563479.1">
    <property type="nucleotide sequence ID" value="NZ_QGDJ01000002.1"/>
</dbReference>
<dbReference type="NCBIfam" id="NF005685">
    <property type="entry name" value="PRK07483.1"/>
    <property type="match status" value="1"/>
</dbReference>
<reference evidence="7 9" key="2">
    <citation type="submission" date="2018-03" db="EMBL/GenBank/DDBJ databases">
        <title>Genomic Encyclopedia of Archaeal and Bacterial Type Strains, Phase II (KMG-II): from individual species to whole genera.</title>
        <authorList>
            <person name="Goeker M."/>
        </authorList>
    </citation>
    <scope>NUCLEOTIDE SEQUENCE [LARGE SCALE GENOMIC DNA]</scope>
    <source>
        <strain evidence="7 9">DSM 25227</strain>
    </source>
</reference>
<dbReference type="SUPFAM" id="SSF53383">
    <property type="entry name" value="PLP-dependent transferases"/>
    <property type="match status" value="1"/>
</dbReference>
<dbReference type="EMBL" id="UETC01000002">
    <property type="protein sequence ID" value="SSA41548.1"/>
    <property type="molecule type" value="Genomic_DNA"/>
</dbReference>
<organism evidence="8 10">
    <name type="scientific">Jannaschia seohaensis</name>
    <dbReference type="NCBI Taxonomy" id="475081"/>
    <lineage>
        <taxon>Bacteria</taxon>
        <taxon>Pseudomonadati</taxon>
        <taxon>Pseudomonadota</taxon>
        <taxon>Alphaproteobacteria</taxon>
        <taxon>Rhodobacterales</taxon>
        <taxon>Roseobacteraceae</taxon>
        <taxon>Jannaschia</taxon>
    </lineage>
</organism>
<dbReference type="GO" id="GO:0030170">
    <property type="term" value="F:pyridoxal phosphate binding"/>
    <property type="evidence" value="ECO:0007669"/>
    <property type="project" value="InterPro"/>
</dbReference>
<protein>
    <submittedName>
        <fullName evidence="8">Adenosylmethionine-8-amino-7-oxononanoate aminotransferase</fullName>
    </submittedName>
</protein>
<evidence type="ECO:0000256" key="3">
    <source>
        <dbReference type="ARBA" id="ARBA00022576"/>
    </source>
</evidence>
<name>A0A2Y9AE59_9RHOB</name>
<dbReference type="InterPro" id="IPR005814">
    <property type="entry name" value="Aminotrans_3"/>
</dbReference>
<dbReference type="InterPro" id="IPR049704">
    <property type="entry name" value="Aminotrans_3_PPA_site"/>
</dbReference>
<comment type="similarity">
    <text evidence="2 6">Belongs to the class-III pyridoxal-phosphate-dependent aminotransferase family.</text>
</comment>
<dbReference type="PROSITE" id="PS00600">
    <property type="entry name" value="AA_TRANSFER_CLASS_3"/>
    <property type="match status" value="1"/>
</dbReference>
<dbReference type="GO" id="GO:0005829">
    <property type="term" value="C:cytosol"/>
    <property type="evidence" value="ECO:0007669"/>
    <property type="project" value="TreeGrafter"/>
</dbReference>
<accession>A0A2Y9AE59</accession>
<dbReference type="Proteomes" id="UP000251571">
    <property type="component" value="Unassembled WGS sequence"/>
</dbReference>
<evidence type="ECO:0000256" key="4">
    <source>
        <dbReference type="ARBA" id="ARBA00022679"/>
    </source>
</evidence>
<dbReference type="Pfam" id="PF00202">
    <property type="entry name" value="Aminotran_3"/>
    <property type="match status" value="1"/>
</dbReference>